<organism evidence="1 2">
    <name type="scientific">Pseudomonas carnis</name>
    <dbReference type="NCBI Taxonomy" id="2487355"/>
    <lineage>
        <taxon>Bacteria</taxon>
        <taxon>Pseudomonadati</taxon>
        <taxon>Pseudomonadota</taxon>
        <taxon>Gammaproteobacteria</taxon>
        <taxon>Pseudomonadales</taxon>
        <taxon>Pseudomonadaceae</taxon>
        <taxon>Pseudomonas</taxon>
    </lineage>
</organism>
<keyword evidence="2" id="KW-1185">Reference proteome</keyword>
<evidence type="ECO:0000313" key="2">
    <source>
        <dbReference type="Proteomes" id="UP001150614"/>
    </source>
</evidence>
<dbReference type="EMBL" id="JANCLL010000014">
    <property type="protein sequence ID" value="MDD1944874.1"/>
    <property type="molecule type" value="Genomic_DNA"/>
</dbReference>
<comment type="caution">
    <text evidence="1">The sequence shown here is derived from an EMBL/GenBank/DDBJ whole genome shotgun (WGS) entry which is preliminary data.</text>
</comment>
<evidence type="ECO:0000313" key="1">
    <source>
        <dbReference type="EMBL" id="MDD1944874.1"/>
    </source>
</evidence>
<dbReference type="RefSeq" id="WP_155290843.1">
    <property type="nucleotide sequence ID" value="NZ_CAKKLO010000002.1"/>
</dbReference>
<protein>
    <submittedName>
        <fullName evidence="1">Uncharacterized protein</fullName>
    </submittedName>
</protein>
<dbReference type="Proteomes" id="UP001150614">
    <property type="component" value="Unassembled WGS sequence"/>
</dbReference>
<sequence>MPFTVRQGVVIVPFSGIGGTRLERLLRPAPGRLPLGMQEKPDWVVSHGALPARAW</sequence>
<reference evidence="1" key="1">
    <citation type="submission" date="2022-07" db="EMBL/GenBank/DDBJ databases">
        <title>Draft genome of Pseudomonas carnis strain LP isolated from cheese.</title>
        <authorList>
            <person name="Wolfe B.E."/>
        </authorList>
    </citation>
    <scope>NUCLEOTIDE SEQUENCE</scope>
    <source>
        <strain evidence="1">LP</strain>
    </source>
</reference>
<name>A0ABT5RFW4_9PSED</name>
<accession>A0ABT5RFW4</accession>
<dbReference type="GeneID" id="86979450"/>
<proteinExistence type="predicted"/>
<gene>
    <name evidence="1" type="ORF">NMG11_13670</name>
</gene>